<accession>A0A6A5ZXZ4</accession>
<evidence type="ECO:0000256" key="9">
    <source>
        <dbReference type="SAM" id="MobiDB-lite"/>
    </source>
</evidence>
<feature type="compositionally biased region" description="Low complexity" evidence="9">
    <location>
        <begin position="225"/>
        <end position="241"/>
    </location>
</feature>
<feature type="domain" description="Protein kinase" evidence="10">
    <location>
        <begin position="400"/>
        <end position="777"/>
    </location>
</feature>
<feature type="compositionally biased region" description="Polar residues" evidence="9">
    <location>
        <begin position="244"/>
        <end position="282"/>
    </location>
</feature>
<comment type="catalytic activity">
    <reaction evidence="8">
        <text>L-seryl-[protein] + ATP = O-phospho-L-seryl-[protein] + ADP + H(+)</text>
        <dbReference type="Rhea" id="RHEA:17989"/>
        <dbReference type="Rhea" id="RHEA-COMP:9863"/>
        <dbReference type="Rhea" id="RHEA-COMP:11604"/>
        <dbReference type="ChEBI" id="CHEBI:15378"/>
        <dbReference type="ChEBI" id="CHEBI:29999"/>
        <dbReference type="ChEBI" id="CHEBI:30616"/>
        <dbReference type="ChEBI" id="CHEBI:83421"/>
        <dbReference type="ChEBI" id="CHEBI:456216"/>
        <dbReference type="EC" id="2.7.11.1"/>
    </reaction>
</comment>
<evidence type="ECO:0000313" key="13">
    <source>
        <dbReference type="Proteomes" id="UP000799771"/>
    </source>
</evidence>
<dbReference type="GO" id="GO:0005524">
    <property type="term" value="F:ATP binding"/>
    <property type="evidence" value="ECO:0007669"/>
    <property type="project" value="UniProtKB-KW"/>
</dbReference>
<dbReference type="AlphaFoldDB" id="A0A6A5ZXZ4"/>
<dbReference type="FunFam" id="3.30.200.20:FF:001366">
    <property type="entry name" value="Uncharacterized protein"/>
    <property type="match status" value="1"/>
</dbReference>
<feature type="compositionally biased region" description="Basic and acidic residues" evidence="9">
    <location>
        <begin position="30"/>
        <end position="42"/>
    </location>
</feature>
<feature type="compositionally biased region" description="Polar residues" evidence="9">
    <location>
        <begin position="628"/>
        <end position="637"/>
    </location>
</feature>
<dbReference type="EMBL" id="ML977520">
    <property type="protein sequence ID" value="KAF2124156.1"/>
    <property type="molecule type" value="Genomic_DNA"/>
</dbReference>
<feature type="domain" description="AGC-kinase C-terminal" evidence="11">
    <location>
        <begin position="813"/>
        <end position="953"/>
    </location>
</feature>
<dbReference type="PROSITE" id="PS51285">
    <property type="entry name" value="AGC_KINASE_CTER"/>
    <property type="match status" value="1"/>
</dbReference>
<feature type="region of interest" description="Disordered" evidence="9">
    <location>
        <begin position="225"/>
        <end position="282"/>
    </location>
</feature>
<evidence type="ECO:0000259" key="10">
    <source>
        <dbReference type="PROSITE" id="PS50011"/>
    </source>
</evidence>
<dbReference type="PANTHER" id="PTHR24356">
    <property type="entry name" value="SERINE/THREONINE-PROTEIN KINASE"/>
    <property type="match status" value="1"/>
</dbReference>
<keyword evidence="4" id="KW-0547">Nucleotide-binding</keyword>
<evidence type="ECO:0000256" key="3">
    <source>
        <dbReference type="ARBA" id="ARBA00022679"/>
    </source>
</evidence>
<dbReference type="Proteomes" id="UP000799771">
    <property type="component" value="Unassembled WGS sequence"/>
</dbReference>
<evidence type="ECO:0000256" key="7">
    <source>
        <dbReference type="ARBA" id="ARBA00047899"/>
    </source>
</evidence>
<dbReference type="Gene3D" id="3.30.200.20">
    <property type="entry name" value="Phosphorylase Kinase, domain 1"/>
    <property type="match status" value="1"/>
</dbReference>
<dbReference type="SMART" id="SM00220">
    <property type="entry name" value="S_TKc"/>
    <property type="match status" value="1"/>
</dbReference>
<evidence type="ECO:0000256" key="6">
    <source>
        <dbReference type="ARBA" id="ARBA00022840"/>
    </source>
</evidence>
<dbReference type="InterPro" id="IPR011009">
    <property type="entry name" value="Kinase-like_dom_sf"/>
</dbReference>
<evidence type="ECO:0000256" key="4">
    <source>
        <dbReference type="ARBA" id="ARBA00022741"/>
    </source>
</evidence>
<feature type="region of interest" description="Disordered" evidence="9">
    <location>
        <begin position="150"/>
        <end position="170"/>
    </location>
</feature>
<dbReference type="PANTHER" id="PTHR24356:SF400">
    <property type="entry name" value="SERINE_THREONINE-PROTEIN KINASE CBK1"/>
    <property type="match status" value="1"/>
</dbReference>
<dbReference type="Pfam" id="PF00069">
    <property type="entry name" value="Pkinase"/>
    <property type="match status" value="2"/>
</dbReference>
<evidence type="ECO:0000256" key="5">
    <source>
        <dbReference type="ARBA" id="ARBA00022777"/>
    </source>
</evidence>
<dbReference type="InterPro" id="IPR050236">
    <property type="entry name" value="Ser_Thr_kinase_AGC"/>
</dbReference>
<dbReference type="PROSITE" id="PS50011">
    <property type="entry name" value="PROTEIN_KINASE_DOM"/>
    <property type="match status" value="1"/>
</dbReference>
<keyword evidence="6" id="KW-0067">ATP-binding</keyword>
<evidence type="ECO:0000259" key="11">
    <source>
        <dbReference type="PROSITE" id="PS51285"/>
    </source>
</evidence>
<comment type="catalytic activity">
    <reaction evidence="7">
        <text>L-threonyl-[protein] + ATP = O-phospho-L-threonyl-[protein] + ADP + H(+)</text>
        <dbReference type="Rhea" id="RHEA:46608"/>
        <dbReference type="Rhea" id="RHEA-COMP:11060"/>
        <dbReference type="Rhea" id="RHEA-COMP:11605"/>
        <dbReference type="ChEBI" id="CHEBI:15378"/>
        <dbReference type="ChEBI" id="CHEBI:30013"/>
        <dbReference type="ChEBI" id="CHEBI:30616"/>
        <dbReference type="ChEBI" id="CHEBI:61977"/>
        <dbReference type="ChEBI" id="CHEBI:456216"/>
        <dbReference type="EC" id="2.7.11.1"/>
    </reaction>
</comment>
<dbReference type="InterPro" id="IPR000961">
    <property type="entry name" value="AGC-kinase_C"/>
</dbReference>
<protein>
    <recommendedName>
        <fullName evidence="1">non-specific serine/threonine protein kinase</fullName>
        <ecNumber evidence="1">2.7.11.1</ecNumber>
    </recommendedName>
</protein>
<keyword evidence="5 12" id="KW-0418">Kinase</keyword>
<dbReference type="Gene3D" id="1.10.510.10">
    <property type="entry name" value="Transferase(Phosphotransferase) domain 1"/>
    <property type="match status" value="1"/>
</dbReference>
<keyword evidence="2" id="KW-0723">Serine/threonine-protein kinase</keyword>
<feature type="region of interest" description="Disordered" evidence="9">
    <location>
        <begin position="30"/>
        <end position="53"/>
    </location>
</feature>
<name>A0A6A5ZXZ4_9PLEO</name>
<proteinExistence type="predicted"/>
<evidence type="ECO:0000256" key="1">
    <source>
        <dbReference type="ARBA" id="ARBA00012513"/>
    </source>
</evidence>
<organism evidence="12 13">
    <name type="scientific">Dothidotthia symphoricarpi CBS 119687</name>
    <dbReference type="NCBI Taxonomy" id="1392245"/>
    <lineage>
        <taxon>Eukaryota</taxon>
        <taxon>Fungi</taxon>
        <taxon>Dikarya</taxon>
        <taxon>Ascomycota</taxon>
        <taxon>Pezizomycotina</taxon>
        <taxon>Dothideomycetes</taxon>
        <taxon>Pleosporomycetidae</taxon>
        <taxon>Pleosporales</taxon>
        <taxon>Dothidotthiaceae</taxon>
        <taxon>Dothidotthia</taxon>
    </lineage>
</organism>
<dbReference type="InterPro" id="IPR000719">
    <property type="entry name" value="Prot_kinase_dom"/>
</dbReference>
<gene>
    <name evidence="12" type="ORF">P153DRAFT_136379</name>
</gene>
<evidence type="ECO:0000313" key="12">
    <source>
        <dbReference type="EMBL" id="KAF2124156.1"/>
    </source>
</evidence>
<feature type="compositionally biased region" description="Basic and acidic residues" evidence="9">
    <location>
        <begin position="615"/>
        <end position="627"/>
    </location>
</feature>
<evidence type="ECO:0000256" key="8">
    <source>
        <dbReference type="ARBA" id="ARBA00048679"/>
    </source>
</evidence>
<feature type="region of interest" description="Disordered" evidence="9">
    <location>
        <begin position="613"/>
        <end position="651"/>
    </location>
</feature>
<dbReference type="OrthoDB" id="3638488at2759"/>
<feature type="region of interest" description="Disordered" evidence="9">
    <location>
        <begin position="75"/>
        <end position="95"/>
    </location>
</feature>
<feature type="compositionally biased region" description="Low complexity" evidence="9">
    <location>
        <begin position="79"/>
        <end position="95"/>
    </location>
</feature>
<keyword evidence="3" id="KW-0808">Transferase</keyword>
<dbReference type="GO" id="GO:0004674">
    <property type="term" value="F:protein serine/threonine kinase activity"/>
    <property type="evidence" value="ECO:0007669"/>
    <property type="project" value="UniProtKB-KW"/>
</dbReference>
<dbReference type="EC" id="2.7.11.1" evidence="1"/>
<dbReference type="GeneID" id="54402507"/>
<dbReference type="SUPFAM" id="SSF56112">
    <property type="entry name" value="Protein kinase-like (PK-like)"/>
    <property type="match status" value="1"/>
</dbReference>
<dbReference type="GO" id="GO:0035556">
    <property type="term" value="P:intracellular signal transduction"/>
    <property type="evidence" value="ECO:0007669"/>
    <property type="project" value="TreeGrafter"/>
</dbReference>
<keyword evidence="13" id="KW-1185">Reference proteome</keyword>
<evidence type="ECO:0000256" key="2">
    <source>
        <dbReference type="ARBA" id="ARBA00022527"/>
    </source>
</evidence>
<reference evidence="12" key="1">
    <citation type="journal article" date="2020" name="Stud. Mycol.">
        <title>101 Dothideomycetes genomes: a test case for predicting lifestyles and emergence of pathogens.</title>
        <authorList>
            <person name="Haridas S."/>
            <person name="Albert R."/>
            <person name="Binder M."/>
            <person name="Bloem J."/>
            <person name="Labutti K."/>
            <person name="Salamov A."/>
            <person name="Andreopoulos B."/>
            <person name="Baker S."/>
            <person name="Barry K."/>
            <person name="Bills G."/>
            <person name="Bluhm B."/>
            <person name="Cannon C."/>
            <person name="Castanera R."/>
            <person name="Culley D."/>
            <person name="Daum C."/>
            <person name="Ezra D."/>
            <person name="Gonzalez J."/>
            <person name="Henrissat B."/>
            <person name="Kuo A."/>
            <person name="Liang C."/>
            <person name="Lipzen A."/>
            <person name="Lutzoni F."/>
            <person name="Magnuson J."/>
            <person name="Mondo S."/>
            <person name="Nolan M."/>
            <person name="Ohm R."/>
            <person name="Pangilinan J."/>
            <person name="Park H.-J."/>
            <person name="Ramirez L."/>
            <person name="Alfaro M."/>
            <person name="Sun H."/>
            <person name="Tritt A."/>
            <person name="Yoshinaga Y."/>
            <person name="Zwiers L.-H."/>
            <person name="Turgeon B."/>
            <person name="Goodwin S."/>
            <person name="Spatafora J."/>
            <person name="Crous P."/>
            <person name="Grigoriev I."/>
        </authorList>
    </citation>
    <scope>NUCLEOTIDE SEQUENCE</scope>
    <source>
        <strain evidence="12">CBS 119687</strain>
    </source>
</reference>
<sequence length="976" mass="109996">MMSLVTTRKRKSIEKPLLDSHEKSTVRIIERSADGHGDDKLPRARSTTPGSRTFTSFRRGSVKIFSIFRGGKGSIPGIGTANNTSNGSVSNTSGSTQLAEAAGSYNKHTLSNPNAPSIVLTLPSHSSHQRESSLLQLTNAAVFDGESEPIMGTKEQRPTTLHARRSTPGMSRQLTAKLSNTLLHNATVIHRPRLNLRPTIPTDNFEQRSDNQNVTTSLQVSIPSLPSLPSLPSQPSSFLGSGNAPLSLSTAPTSLVSSGTPTSAETTQRGHLGNAQSPGSTTRNYTIEQTTEQSDWLVFPRQDAPRLSAPSVVTVETAAAAKIFFESHFNQLLHTKVTPRSMRRRNMERTLFAMVVAGDQRQQKRQDWYVAESYHLRQTRVMKSKTLARQKMKGVHVSNYDIIRVLGKGSFGVVRLVREKSDHNGSTGSSDTGRMECLDGSMTQEGGILPPSARKTKQVFAMKVIRKSDMLRNSQEGHLRAERDFLVASENSRWVVPLVAAFQDNNNLYLVMEYMMGGDFLGLLLREDILDENVAKWYIAEMILCIEEAHRMNWIHRDIKPDNFLITASGHLKISDFGLAFDGHWSHDQSYHNQKRHGLLSDLDLDVQGDEQDIREERERQNARRTFDQVNGKTSPRNRYETKPDGATGPIIDMLNRTQRRQFAKSVVGTSQYMAPEVIRGENYDGRCDWWSIGIILYECMYGSTPFFCENRQATKLRILDHRRHLSFPPEQRYARPNIDRVPLMPVTRNAVDLMVRLLQDRQDRLSAKRYRENDWVFRDKAIGARRTRNFNNTGHIVFPNDAEDIKGHPFFRHIPWTTLHMTRPPFVPRVHGGQPITKYFDDEAEIMSATDHLDSSSYEVAQPETAAAALVSEAEATPVAETGSTGIRLAPTTYEQVCRTIQKMRYRKKEKKRPRDKLLRDPQVGRTVLEIRKKGAFMGYTYRRPRFSLSELESELDAAIARPPLPRPTVDAVSA</sequence>
<dbReference type="RefSeq" id="XP_033518549.1">
    <property type="nucleotide sequence ID" value="XM_033662075.1"/>
</dbReference>